<feature type="domain" description="Suppressor of fused-like" evidence="2">
    <location>
        <begin position="126"/>
        <end position="299"/>
    </location>
</feature>
<comment type="caution">
    <text evidence="3">The sequence shown here is derived from an EMBL/GenBank/DDBJ whole genome shotgun (WGS) entry which is preliminary data.</text>
</comment>
<evidence type="ECO:0000313" key="3">
    <source>
        <dbReference type="EMBL" id="EAQ82318.1"/>
    </source>
</evidence>
<dbReference type="Gene3D" id="2.20.28.160">
    <property type="match status" value="1"/>
</dbReference>
<sequence>MIKRPGGELLSDPTRDLFSTARGVLSMPIEFACPVCSKRFKVDDKHVGRKTTCKACGAAITVPEQGEAQLAGNSSGGSTLYNHSHKVKQGFEIATGDDDLIEAVSRHVEKHIGAVESVFHEIISETVHVDIFYVKPTQDRPYHTLITSGMAERPMTTPPGAEDLAYAELILCLPANWPLSEQAFKEEANYWPLRWMKILARFPHDYETFFTVSHTIPGGNPPEEFDPSTPMGCWMFVPPIMFAEAAWEMEHDGHTVHFLYMLPLHLEEMEFKLKQGYDEATDRLMDSFSTVELIDMQRPSFYQLEASGQLRAAHQGIIVRCSCGETYAVETKQAGQTIPCRKCGQPVYVSCSTLALSGKHPDGAAASHPAGVRMSLFRYYAYRPIEYLWWLIPLLLFLALGGLLHWGFLVPAALLLVPAALRPRALRYHFMDGDTCAAVVVSLDPPLLAVLTDVNATGSGDPQMVIKIMPHYLREIDGVPVKLGQKVVAAAFYTTDFSGEEREGPKRWGDFEPLPIQYGTGDPAAIRHAMSQVSQNAWRQLQAGVKQVPRPLTPGNYDVDV</sequence>
<proteinExistence type="predicted"/>
<keyword evidence="1" id="KW-0472">Membrane</keyword>
<keyword evidence="1" id="KW-0812">Transmembrane</keyword>
<dbReference type="InterPro" id="IPR021632">
    <property type="entry name" value="DUF3239"/>
</dbReference>
<accession>A3ZMY9</accession>
<dbReference type="Gene3D" id="2.40.410.10">
    <property type="entry name" value="putative membrane protein from Corynebacterium diphtheriae superfamily"/>
    <property type="match status" value="1"/>
</dbReference>
<feature type="transmembrane region" description="Helical" evidence="1">
    <location>
        <begin position="387"/>
        <end position="417"/>
    </location>
</feature>
<organism evidence="3 4">
    <name type="scientific">Blastopirellula marina DSM 3645</name>
    <dbReference type="NCBI Taxonomy" id="314230"/>
    <lineage>
        <taxon>Bacteria</taxon>
        <taxon>Pseudomonadati</taxon>
        <taxon>Planctomycetota</taxon>
        <taxon>Planctomycetia</taxon>
        <taxon>Pirellulales</taxon>
        <taxon>Pirellulaceae</taxon>
        <taxon>Blastopirellula</taxon>
    </lineage>
</organism>
<dbReference type="EMBL" id="AANZ01000002">
    <property type="protein sequence ID" value="EAQ82318.1"/>
    <property type="molecule type" value="Genomic_DNA"/>
</dbReference>
<evidence type="ECO:0000259" key="2">
    <source>
        <dbReference type="Pfam" id="PF05076"/>
    </source>
</evidence>
<gene>
    <name evidence="3" type="ORF">DSM3645_01350</name>
</gene>
<protein>
    <recommendedName>
        <fullName evidence="2">Suppressor of fused-like domain-containing protein</fullName>
    </recommendedName>
</protein>
<dbReference type="Pfam" id="PF11580">
    <property type="entry name" value="DUF3239"/>
    <property type="match status" value="1"/>
</dbReference>
<dbReference type="STRING" id="314230.DSM3645_01350"/>
<dbReference type="HOGENOM" id="CLU_485452_0_0_0"/>
<dbReference type="Proteomes" id="UP000004358">
    <property type="component" value="Unassembled WGS sequence"/>
</dbReference>
<reference evidence="3 4" key="1">
    <citation type="submission" date="2006-02" db="EMBL/GenBank/DDBJ databases">
        <authorList>
            <person name="Amann R."/>
            <person name="Ferriera S."/>
            <person name="Johnson J."/>
            <person name="Kravitz S."/>
            <person name="Halpern A."/>
            <person name="Remington K."/>
            <person name="Beeson K."/>
            <person name="Tran B."/>
            <person name="Rogers Y.-H."/>
            <person name="Friedman R."/>
            <person name="Venter J.C."/>
        </authorList>
    </citation>
    <scope>NUCLEOTIDE SEQUENCE [LARGE SCALE GENOMIC DNA]</scope>
    <source>
        <strain evidence="3 4">DSM 3645</strain>
    </source>
</reference>
<keyword evidence="1" id="KW-1133">Transmembrane helix</keyword>
<dbReference type="AlphaFoldDB" id="A3ZMY9"/>
<dbReference type="Pfam" id="PF05076">
    <property type="entry name" value="SUFU"/>
    <property type="match status" value="1"/>
</dbReference>
<evidence type="ECO:0000256" key="1">
    <source>
        <dbReference type="SAM" id="Phobius"/>
    </source>
</evidence>
<name>A3ZMY9_9BACT</name>
<dbReference type="InterPro" id="IPR020941">
    <property type="entry name" value="SUFU-like_domain"/>
</dbReference>
<evidence type="ECO:0000313" key="4">
    <source>
        <dbReference type="Proteomes" id="UP000004358"/>
    </source>
</evidence>
<dbReference type="RefSeq" id="WP_002650160.1">
    <property type="nucleotide sequence ID" value="NZ_AANZ01000002.1"/>
</dbReference>
<dbReference type="InterPro" id="IPR023124">
    <property type="entry name" value="DUF3239_dom_sf"/>
</dbReference>